<evidence type="ECO:0000313" key="1">
    <source>
        <dbReference type="EMBL" id="KAL2613154.1"/>
    </source>
</evidence>
<accession>A0ABD1XWJ4</accession>
<proteinExistence type="predicted"/>
<sequence length="371" mass="43090">MDTRDGMSGPQPRSVHYLPRLPFWCGKGRNGENQSLCSKLQNKLNKWANRFLSWTSRVILLQHVLRTIPIYQFLGLGLNRSSYKQLKVKCRTFLWGSNSDNKSKTPLVKWDSITKLKQNGGLQIRPFQLVSDVLKMRYLGRLMSGDQADWVQMMRHFIRLQLQKRSSCREIRFWSAEEGLLLLPTLSIPESETTNNIVQSWLRCRKHLTLAEHKLILPGSITLRQLLELLNRYRTRRCFNDRVVYPLLKRLGVNVLSNLADGAGKWVNVAIELRTRGILLNQTQREALETFQRWLNTVHIGDQRLESSPSWRWRDAADSWRGWERRMGFWHKLLSANETPEDLTGKWPDSNATLTWKNAGGSSGQKGVRLA</sequence>
<keyword evidence="2" id="KW-1185">Reference proteome</keyword>
<evidence type="ECO:0000313" key="2">
    <source>
        <dbReference type="Proteomes" id="UP001605036"/>
    </source>
</evidence>
<name>A0ABD1XWJ4_9MARC</name>
<evidence type="ECO:0008006" key="3">
    <source>
        <dbReference type="Google" id="ProtNLM"/>
    </source>
</evidence>
<dbReference type="PANTHER" id="PTHR33116:SF78">
    <property type="entry name" value="OS12G0587133 PROTEIN"/>
    <property type="match status" value="1"/>
</dbReference>
<protein>
    <recommendedName>
        <fullName evidence="3">Reverse transcriptase</fullName>
    </recommendedName>
</protein>
<dbReference type="AlphaFoldDB" id="A0ABD1XWJ4"/>
<organism evidence="1 2">
    <name type="scientific">Riccia fluitans</name>
    <dbReference type="NCBI Taxonomy" id="41844"/>
    <lineage>
        <taxon>Eukaryota</taxon>
        <taxon>Viridiplantae</taxon>
        <taxon>Streptophyta</taxon>
        <taxon>Embryophyta</taxon>
        <taxon>Marchantiophyta</taxon>
        <taxon>Marchantiopsida</taxon>
        <taxon>Marchantiidae</taxon>
        <taxon>Marchantiales</taxon>
        <taxon>Ricciaceae</taxon>
        <taxon>Riccia</taxon>
    </lineage>
</organism>
<dbReference type="Proteomes" id="UP001605036">
    <property type="component" value="Unassembled WGS sequence"/>
</dbReference>
<reference evidence="1 2" key="1">
    <citation type="submission" date="2024-09" db="EMBL/GenBank/DDBJ databases">
        <title>Chromosome-scale assembly of Riccia fluitans.</title>
        <authorList>
            <person name="Paukszto L."/>
            <person name="Sawicki J."/>
            <person name="Karawczyk K."/>
            <person name="Piernik-Szablinska J."/>
            <person name="Szczecinska M."/>
            <person name="Mazdziarz M."/>
        </authorList>
    </citation>
    <scope>NUCLEOTIDE SEQUENCE [LARGE SCALE GENOMIC DNA]</scope>
    <source>
        <strain evidence="1">Rf_01</strain>
        <tissue evidence="1">Aerial parts of the thallus</tissue>
    </source>
</reference>
<dbReference type="EMBL" id="JBHFFA010000007">
    <property type="protein sequence ID" value="KAL2613154.1"/>
    <property type="molecule type" value="Genomic_DNA"/>
</dbReference>
<comment type="caution">
    <text evidence="1">The sequence shown here is derived from an EMBL/GenBank/DDBJ whole genome shotgun (WGS) entry which is preliminary data.</text>
</comment>
<gene>
    <name evidence="1" type="ORF">R1flu_024846</name>
</gene>
<dbReference type="PANTHER" id="PTHR33116">
    <property type="entry name" value="REVERSE TRANSCRIPTASE ZINC-BINDING DOMAIN-CONTAINING PROTEIN-RELATED-RELATED"/>
    <property type="match status" value="1"/>
</dbReference>